<dbReference type="PROSITE" id="PS50943">
    <property type="entry name" value="HTH_CROC1"/>
    <property type="match status" value="1"/>
</dbReference>
<accession>A0A0K8NUM8</accession>
<dbReference type="STRING" id="1547922.ISF6_3885"/>
<dbReference type="Pfam" id="PF01381">
    <property type="entry name" value="HTH_3"/>
    <property type="match status" value="1"/>
</dbReference>
<proteinExistence type="predicted"/>
<organism evidence="2 3">
    <name type="scientific">Piscinibacter sakaiensis</name>
    <name type="common">Ideonella sakaiensis</name>
    <dbReference type="NCBI Taxonomy" id="1547922"/>
    <lineage>
        <taxon>Bacteria</taxon>
        <taxon>Pseudomonadati</taxon>
        <taxon>Pseudomonadota</taxon>
        <taxon>Betaproteobacteria</taxon>
        <taxon>Burkholderiales</taxon>
        <taxon>Sphaerotilaceae</taxon>
        <taxon>Piscinibacter</taxon>
    </lineage>
</organism>
<evidence type="ECO:0000313" key="3">
    <source>
        <dbReference type="Proteomes" id="UP000037660"/>
    </source>
</evidence>
<dbReference type="InterPro" id="IPR010982">
    <property type="entry name" value="Lambda_DNA-bd_dom_sf"/>
</dbReference>
<feature type="domain" description="HTH cro/C1-type" evidence="1">
    <location>
        <begin position="10"/>
        <end position="65"/>
    </location>
</feature>
<dbReference type="GO" id="GO:0003677">
    <property type="term" value="F:DNA binding"/>
    <property type="evidence" value="ECO:0007669"/>
    <property type="project" value="InterPro"/>
</dbReference>
<sequence length="163" mass="17231">MDLSNLGTIIRERREALGLTQSRLAQLSGLSRQTLVGLEAGALSDLGFNRVAQVLAVLGLDLDPPSQAARARKRGLWMAAKNASVSYVQEVPTDTLGHALVSGSVPKGYAAHLTHLLDEAPVPLVVMAVEEAAANEGVAPKAVWRNVAKLAKSLGVHRQGLWA</sequence>
<dbReference type="InterPro" id="IPR001387">
    <property type="entry name" value="Cro/C1-type_HTH"/>
</dbReference>
<dbReference type="EMBL" id="BBYR01000006">
    <property type="protein sequence ID" value="GAP34106.1"/>
    <property type="molecule type" value="Genomic_DNA"/>
</dbReference>
<comment type="caution">
    <text evidence="2">The sequence shown here is derived from an EMBL/GenBank/DDBJ whole genome shotgun (WGS) entry which is preliminary data.</text>
</comment>
<dbReference type="OrthoDB" id="6120544at2"/>
<keyword evidence="3" id="KW-1185">Reference proteome</keyword>
<dbReference type="SUPFAM" id="SSF47413">
    <property type="entry name" value="lambda repressor-like DNA-binding domains"/>
    <property type="match status" value="1"/>
</dbReference>
<dbReference type="Proteomes" id="UP000037660">
    <property type="component" value="Unassembled WGS sequence"/>
</dbReference>
<evidence type="ECO:0000259" key="1">
    <source>
        <dbReference type="PROSITE" id="PS50943"/>
    </source>
</evidence>
<protein>
    <submittedName>
        <fullName evidence="2">Putative regulatory protein</fullName>
    </submittedName>
</protein>
<dbReference type="AlphaFoldDB" id="A0A0K8NUM8"/>
<evidence type="ECO:0000313" key="2">
    <source>
        <dbReference type="EMBL" id="GAP34106.1"/>
    </source>
</evidence>
<dbReference type="CDD" id="cd00093">
    <property type="entry name" value="HTH_XRE"/>
    <property type="match status" value="1"/>
</dbReference>
<dbReference type="Gene3D" id="1.10.260.40">
    <property type="entry name" value="lambda repressor-like DNA-binding domains"/>
    <property type="match status" value="1"/>
</dbReference>
<dbReference type="SMART" id="SM00530">
    <property type="entry name" value="HTH_XRE"/>
    <property type="match status" value="1"/>
</dbReference>
<reference evidence="3" key="1">
    <citation type="submission" date="2015-07" db="EMBL/GenBank/DDBJ databases">
        <title>Discovery of a poly(ethylene terephthalate assimilation.</title>
        <authorList>
            <person name="Yoshida S."/>
            <person name="Hiraga K."/>
            <person name="Takehana T."/>
            <person name="Taniguchi I."/>
            <person name="Yamaji H."/>
            <person name="Maeda Y."/>
            <person name="Toyohara K."/>
            <person name="Miyamoto K."/>
            <person name="Kimura Y."/>
            <person name="Oda K."/>
        </authorList>
    </citation>
    <scope>NUCLEOTIDE SEQUENCE [LARGE SCALE GENOMIC DNA]</scope>
    <source>
        <strain evidence="3">NBRC 110686 / TISTR 2288 / 201-F6</strain>
    </source>
</reference>
<reference evidence="2 3" key="2">
    <citation type="journal article" date="2016" name="Science">
        <title>A bacterium that degrades and assimilates poly(ethylene terephthalate).</title>
        <authorList>
            <person name="Yoshida S."/>
            <person name="Hiraga K."/>
            <person name="Takehana T."/>
            <person name="Taniguchi I."/>
            <person name="Yamaji H."/>
            <person name="Maeda Y."/>
            <person name="Toyohara K."/>
            <person name="Miyamoto K."/>
            <person name="Kimura Y."/>
            <person name="Oda K."/>
        </authorList>
    </citation>
    <scope>NUCLEOTIDE SEQUENCE [LARGE SCALE GENOMIC DNA]</scope>
    <source>
        <strain evidence="3">NBRC 110686 / TISTR 2288 / 201-F6</strain>
    </source>
</reference>
<name>A0A0K8NUM8_PISS1</name>
<gene>
    <name evidence="2" type="ORF">ISF6_3885</name>
</gene>